<keyword evidence="2" id="KW-0964">Secreted</keyword>
<feature type="region of interest" description="Disordered" evidence="4">
    <location>
        <begin position="2374"/>
        <end position="2410"/>
    </location>
</feature>
<dbReference type="InterPro" id="IPR026395">
    <property type="entry name" value="CshA_fibril"/>
</dbReference>
<evidence type="ECO:0000259" key="6">
    <source>
        <dbReference type="Pfam" id="PF17210"/>
    </source>
</evidence>
<evidence type="ECO:0000256" key="5">
    <source>
        <dbReference type="SAM" id="Phobius"/>
    </source>
</evidence>
<protein>
    <submittedName>
        <fullName evidence="8">Uncharacterized protein</fullName>
    </submittedName>
</protein>
<gene>
    <name evidence="8" type="ORF">MNB_SV-12-1055</name>
</gene>
<sequence>MNLRFVPLLATFLLGTTLNAGSLAVVTKFSKTGGIYGDLSQIGLKVNGRVVCDSANDNNNNVPGCDMYDDSGYDDNGTTDPSDDFYTGDLIVRTNDIFEVTAGWNKTAVDGSVTLSSTLPSFDGKNYLKWESLPIYCEDDSSISDDGLTITCVRPVSQSNYAEDLPFHVKVNANTPNNTKTGEISFTIESDGLDAKTDSTDDELTVTAKPMWNIQKKHVSTTYLDSYIDKNDENQSGYLIRYAYLLEADEVAGEVDDISAVLGNEALEANDNGKFKLEITDDISGISPNAEFSSCSIEGAGGYEPYPWKHDDNLNRSVGSNEADLGLECTPEDDKTVKITYSGIDVSLDHVPTQYINGNPIPKTRLPIASGVIDIFVPLNDVRNDENNGSNDTYKLDTNNTLTSFNPISVSGQSNFGGDTESTKDNSVVVPLYFYGPGYVGGDYRKYFVSDINHLSTPLPDVTNGFYSADGIVTPGREFGAVVYASNSGNKDFNDTILCDVIDTDLYNVVEAVTLYGDTDELNYTIEYSTDDTFTPTLTADNSDEVINECTSGTWSTDIGTTSDVKKIRLSIPNGIPAHKTAGFIINLKVKSADDLSGVETGTEVVNYSGMHDSVLFASLDDNWHGSHRRLNEYPNSASSGYKADRAILVKGKVRTTKTLNKTTVKPSEEVTANIVSTFTTDVDSTESSNVKITEMLAPGLKYVVGSGSIGDPQIGDCNNTDLDDSLKTYCNDSGIGEVLVWDLGERTVNQALPNIEYRFVVSAYTKKGVNSTYTVISAPSDGSSLSIRKANKNVSVVIPPSLFITKEVNTPFVEQGGDVSFSSYARNGSPSVDLTNVDMIDILPFNGDGAKGFNFTTTSTNNKKRDLPTAFHGTLTFAEASAELACSGATWYYTNRDPREIDISPTGESNSTWCEGTSSGVDSGSCGYDNSAITAVRLNASSLDIDKTCIFNLFLHTSDNSKGDIYTNTTSAYATGVTLPTLSNDVSAFVPTTSLGDFVWLDYDADGIQDKNEIGASGISMELLYKDDSKETNTTTDENGRYIFEELTAGTEYKVKAILPDYYRFTQLNAGANRKKDSDINVSDFDNDTTGMTITKTLNENQQYRHFDVGIISTLTITGKAYKQEDNSSMEGVTVKLYRDENNNDIIDINDTLVSSEVIPDNVDGAYEFTNIFNGDYLVNVSGATEGYALETQETLDIIVNGVSVNEQNFRYNKIPDSQDLNNNEIVNTLGAVDIEDLNASDDSDIDHFTIKSLPDSQSGILYLSDGTTVVNIGDKLTLEEAQGLKFDPKTGFMGNVFFNYTSTDDEEEESSEASVMLTIFGNSTISNLVWYDENRDGIQDDGESGVAGVQLRLRDKDGAIVKNPTGKFASNYMVTTDSNGNYKFEKLSDGNYTVEIIKNSYALSDQAEGDNREKDSDFNITTFKTDSIELGISEDNPNIDAGLFVPKISGHLYHDGNGNGVVDGNLTNNADSNQLYITLVKDKKAVATKALNSDGNYTFDVADGLRAYTKYTLVLSDEANRTTLKLPANWSTDNTHNGVIAISVLRDDIIDIDFSINKKPVANDKMEAIQFNPGGDINVTVPIFDISDIEDITPTTIVITKKPSNAKLYYDNKLVVDNAKFEDVNQSLFTVDPNDGDLNVTFKYTTVDRAGVESDEATVIMPFDGLEISGSVYADGNDNNKVDGTKIDDSMNLFARLIDRDSNDILASKAIDKDGNYLFDNHDGILNNKNYTVILTTEDNTTASLPENWNNADGEQIGLGDNELDGLADGRIDVDVLKVDIPNINFGINERPKAENKNIASVLNPGGDTRVILPPLPISDNEDKIPTKIKILTLPTNGTLYYDNIAVEAGYIINDYNSTLLTIDPNSGEPTVTFTYLTIDNSGVESNSATVNYPFTGISVSGNIYSDGDNNGVIFGTLIEKVDTEPLYITLLNTSNEVLASTKVDTTGAYHFNASDGYIEPNKTYNLVISTIANQTTSTLPSNWNHFDGEGIGSVNNGEVTKANSDGSRDGKVMVSVEEVSVPEINFGINQQPVANDTEEVEQQNPGQQTRVVVPTLNISDKEDNTPTIVTIKTLPTNGRLYYNDVEISSELNITDFNNTKLEIDPIDGEQVVTFEYTTTDRTGFESTKATVTMPFTGIKISGNIFDDGNNNGVVDGIRVSSAGDTPLFVNLLNSVGSLIATYPLEFDAHNDNNESNISSVVGRYSFDGNDSITANTSYRLILTTDTNGTTPLLPVDWNNTIGAVDINISTISIENINFGINERPITKNVASSLTLNPNRRVQVINLLPSDREDGIPYIVTINTLPSGGVLYYDDVKVLEEQNITDFNNSMLTVRPNGGNTAVVFTYSATDRTGWSSIKPSRVRMPFYVPAPVSYDSGDNSTDNESSAEEDEQSTQDNTPPEEQREEEQPVIYNLDISDDAVDANTEGATTTIDVLNNDEVGEGVTIRLINIADGEILWNEGTAVGGTNIATTKELVVEGEGTWRVHDDGTVTFTAEDGFEGTPTPVYYMVLDAHGNQSNVAELRIISPCTCETYTSKSSDSVSALSNTGVLIMILIQLLAFISFFRKEELEIK</sequence>
<feature type="domain" description="SD-repeat containing protein B" evidence="6">
    <location>
        <begin position="1326"/>
        <end position="1445"/>
    </location>
</feature>
<evidence type="ECO:0000313" key="8">
    <source>
        <dbReference type="EMBL" id="SFV61946.1"/>
    </source>
</evidence>
<keyword evidence="5" id="KW-1133">Transmembrane helix</keyword>
<keyword evidence="3" id="KW-0732">Signal</keyword>
<dbReference type="Pfam" id="PF19076">
    <property type="entry name" value="CshA_repeat"/>
    <property type="match status" value="1"/>
</dbReference>
<feature type="domain" description="SD-repeat containing protein B" evidence="6">
    <location>
        <begin position="995"/>
        <end position="1111"/>
    </location>
</feature>
<dbReference type="Pfam" id="PF17210">
    <property type="entry name" value="SdrD_B"/>
    <property type="match status" value="2"/>
</dbReference>
<dbReference type="SUPFAM" id="SSF117074">
    <property type="entry name" value="Hypothetical protein PA1324"/>
    <property type="match status" value="3"/>
</dbReference>
<dbReference type="InterPro" id="IPR013783">
    <property type="entry name" value="Ig-like_fold"/>
</dbReference>
<dbReference type="InterPro" id="IPR051417">
    <property type="entry name" value="SDr/BOS_complex"/>
</dbReference>
<organism evidence="8">
    <name type="scientific">hydrothermal vent metagenome</name>
    <dbReference type="NCBI Taxonomy" id="652676"/>
    <lineage>
        <taxon>unclassified sequences</taxon>
        <taxon>metagenomes</taxon>
        <taxon>ecological metagenomes</taxon>
    </lineage>
</organism>
<feature type="transmembrane region" description="Helical" evidence="5">
    <location>
        <begin position="2547"/>
        <end position="2568"/>
    </location>
</feature>
<evidence type="ECO:0000256" key="1">
    <source>
        <dbReference type="ARBA" id="ARBA00004613"/>
    </source>
</evidence>
<dbReference type="Gene3D" id="2.60.40.10">
    <property type="entry name" value="Immunoglobulins"/>
    <property type="match status" value="3"/>
</dbReference>
<evidence type="ECO:0000256" key="2">
    <source>
        <dbReference type="ARBA" id="ARBA00022525"/>
    </source>
</evidence>
<dbReference type="EMBL" id="FPHE01000110">
    <property type="protein sequence ID" value="SFV61946.1"/>
    <property type="molecule type" value="Genomic_DNA"/>
</dbReference>
<keyword evidence="5" id="KW-0812">Transmembrane</keyword>
<comment type="subcellular location">
    <subcellularLocation>
        <location evidence="1">Secreted</location>
    </subcellularLocation>
</comment>
<dbReference type="GO" id="GO:0005576">
    <property type="term" value="C:extracellular region"/>
    <property type="evidence" value="ECO:0007669"/>
    <property type="project" value="UniProtKB-SubCell"/>
</dbReference>
<proteinExistence type="predicted"/>
<accession>A0A1W1C842</accession>
<dbReference type="PANTHER" id="PTHR23303">
    <property type="entry name" value="CARBOXYPEPTIDASE REGULATORY REGION-CONTAINING"/>
    <property type="match status" value="1"/>
</dbReference>
<evidence type="ECO:0000259" key="7">
    <source>
        <dbReference type="Pfam" id="PF19076"/>
    </source>
</evidence>
<feature type="domain" description="CshA" evidence="7">
    <location>
        <begin position="2473"/>
        <end position="2521"/>
    </location>
</feature>
<dbReference type="InterPro" id="IPR033764">
    <property type="entry name" value="Sdr_B"/>
</dbReference>
<reference evidence="8" key="1">
    <citation type="submission" date="2016-10" db="EMBL/GenBank/DDBJ databases">
        <authorList>
            <person name="de Groot N.N."/>
        </authorList>
    </citation>
    <scope>NUCLEOTIDE SEQUENCE</scope>
</reference>
<evidence type="ECO:0000256" key="4">
    <source>
        <dbReference type="SAM" id="MobiDB-lite"/>
    </source>
</evidence>
<keyword evidence="5" id="KW-0472">Membrane</keyword>
<name>A0A1W1C842_9ZZZZ</name>
<evidence type="ECO:0000256" key="3">
    <source>
        <dbReference type="ARBA" id="ARBA00022729"/>
    </source>
</evidence>